<dbReference type="AlphaFoldDB" id="Q6AMY1"/>
<protein>
    <recommendedName>
        <fullName evidence="1">KAP NTPase domain-containing protein</fullName>
    </recommendedName>
</protein>
<organism evidence="2 3">
    <name type="scientific">Desulfotalea psychrophila (strain LSv54 / DSM 12343)</name>
    <dbReference type="NCBI Taxonomy" id="177439"/>
    <lineage>
        <taxon>Bacteria</taxon>
        <taxon>Pseudomonadati</taxon>
        <taxon>Thermodesulfobacteriota</taxon>
        <taxon>Desulfobulbia</taxon>
        <taxon>Desulfobulbales</taxon>
        <taxon>Desulfocapsaceae</taxon>
        <taxon>Desulfotalea</taxon>
    </lineage>
</organism>
<dbReference type="EMBL" id="CR522870">
    <property type="protein sequence ID" value="CAG36293.1"/>
    <property type="molecule type" value="Genomic_DNA"/>
</dbReference>
<sequence>MTEETTQDNNKMWADDLFNRKQYADFLTNYLLNKENFVLNINAEWGAGKTFFIDHWAKDLKEKYPTVIFNAWKHDFTEEPLLALVSAITRELCSLLDQDGAKKKSEDWTKKGTKVVTKLLPILAKGLIKKAIGQQEGEALLQLTAEDESTAENITEALTKSFNKEISAIEDFQIGLKNLLNEIETNSDIGEKLPLFVLIDELDRCRPLFAIELLERVKHLFNMPDIHFIISTDTKQLAHSVCAIYGEKFDGRTYLRRFFDQEFTLPAPSNLDFAKVLFKNFDSQERSMSHDFSQQGRSEKISTTKALFIPRGSPKNMESILVFYALTEIFSLDLRTQKQCYERIEGIVNNLSGSGKIGALFTIYLVLIKEKFPDFFEEIFKPGYQGPSFPNNTERGINSVICYKRFRNTNDPILVEEITLASIIQEYFKCYKKKISKEIFDNMLSEGTLGSNREINNIIRNIDSIESIESYPDIVRLATQLE</sequence>
<evidence type="ECO:0000313" key="2">
    <source>
        <dbReference type="EMBL" id="CAG36293.1"/>
    </source>
</evidence>
<dbReference type="STRING" id="177439.DP1564"/>
<gene>
    <name evidence="2" type="ordered locus">DP1564</name>
</gene>
<proteinExistence type="predicted"/>
<dbReference type="Proteomes" id="UP000000602">
    <property type="component" value="Chromosome"/>
</dbReference>
<dbReference type="HOGENOM" id="CLU_039725_3_1_7"/>
<dbReference type="InterPro" id="IPR027417">
    <property type="entry name" value="P-loop_NTPase"/>
</dbReference>
<feature type="domain" description="KAP NTPase" evidence="1">
    <location>
        <begin position="21"/>
        <end position="317"/>
    </location>
</feature>
<dbReference type="eggNOG" id="COG4928">
    <property type="taxonomic scope" value="Bacteria"/>
</dbReference>
<dbReference type="InterPro" id="IPR011646">
    <property type="entry name" value="KAP_P-loop"/>
</dbReference>
<evidence type="ECO:0000313" key="3">
    <source>
        <dbReference type="Proteomes" id="UP000000602"/>
    </source>
</evidence>
<dbReference type="OrthoDB" id="9806479at2"/>
<accession>Q6AMY1</accession>
<dbReference type="SUPFAM" id="SSF52540">
    <property type="entry name" value="P-loop containing nucleoside triphosphate hydrolases"/>
    <property type="match status" value="1"/>
</dbReference>
<evidence type="ECO:0000259" key="1">
    <source>
        <dbReference type="Pfam" id="PF07693"/>
    </source>
</evidence>
<dbReference type="KEGG" id="dps:DP1564"/>
<reference evidence="3" key="1">
    <citation type="journal article" date="2004" name="Environ. Microbiol.">
        <title>The genome of Desulfotalea psychrophila, a sulfate-reducing bacterium from permanently cold Arctic sediments.</title>
        <authorList>
            <person name="Rabus R."/>
            <person name="Ruepp A."/>
            <person name="Frickey T."/>
            <person name="Rattei T."/>
            <person name="Fartmann B."/>
            <person name="Stark M."/>
            <person name="Bauer M."/>
            <person name="Zibat A."/>
            <person name="Lombardot T."/>
            <person name="Becker I."/>
            <person name="Amann J."/>
            <person name="Gellner K."/>
            <person name="Teeling H."/>
            <person name="Leuschner W.D."/>
            <person name="Gloeckner F.-O."/>
            <person name="Lupas A.N."/>
            <person name="Amann R."/>
            <person name="Klenk H.-P."/>
        </authorList>
    </citation>
    <scope>NUCLEOTIDE SEQUENCE [LARGE SCALE GENOMIC DNA]</scope>
    <source>
        <strain evidence="3">DSM 12343 / LSv54</strain>
    </source>
</reference>
<dbReference type="Gene3D" id="3.40.50.300">
    <property type="entry name" value="P-loop containing nucleotide triphosphate hydrolases"/>
    <property type="match status" value="1"/>
</dbReference>
<name>Q6AMY1_DESPS</name>
<keyword evidence="3" id="KW-1185">Reference proteome</keyword>
<dbReference type="Pfam" id="PF07693">
    <property type="entry name" value="KAP_NTPase"/>
    <property type="match status" value="1"/>
</dbReference>
<dbReference type="RefSeq" id="WP_011188805.1">
    <property type="nucleotide sequence ID" value="NC_006138.1"/>
</dbReference>